<gene>
    <name evidence="4" type="ORF">LMF89_13790</name>
</gene>
<dbReference type="Pfam" id="PF01053">
    <property type="entry name" value="Cys_Met_Meta_PP"/>
    <property type="match status" value="1"/>
</dbReference>
<comment type="cofactor">
    <cofactor evidence="1 3">
        <name>pyridoxal 5'-phosphate</name>
        <dbReference type="ChEBI" id="CHEBI:597326"/>
    </cofactor>
</comment>
<evidence type="ECO:0000256" key="2">
    <source>
        <dbReference type="ARBA" id="ARBA00022898"/>
    </source>
</evidence>
<name>A0ABS8HTB9_9FIRM</name>
<dbReference type="GO" id="GO:0016740">
    <property type="term" value="F:transferase activity"/>
    <property type="evidence" value="ECO:0007669"/>
    <property type="project" value="UniProtKB-KW"/>
</dbReference>
<accession>A0ABS8HTB9</accession>
<proteinExistence type="inferred from homology"/>
<evidence type="ECO:0000313" key="5">
    <source>
        <dbReference type="Proteomes" id="UP001165492"/>
    </source>
</evidence>
<comment type="similarity">
    <text evidence="3">Belongs to the trans-sulfuration enzymes family.</text>
</comment>
<comment type="caution">
    <text evidence="4">The sequence shown here is derived from an EMBL/GenBank/DDBJ whole genome shotgun (WGS) entry which is preliminary data.</text>
</comment>
<dbReference type="InterPro" id="IPR015422">
    <property type="entry name" value="PyrdxlP-dep_Trfase_small"/>
</dbReference>
<keyword evidence="5" id="KW-1185">Reference proteome</keyword>
<keyword evidence="2 3" id="KW-0663">Pyridoxal phosphate</keyword>
<dbReference type="SUPFAM" id="SSF53383">
    <property type="entry name" value="PLP-dependent transferases"/>
    <property type="match status" value="1"/>
</dbReference>
<evidence type="ECO:0000313" key="4">
    <source>
        <dbReference type="EMBL" id="MCC5466426.1"/>
    </source>
</evidence>
<organism evidence="4 5">
    <name type="scientific">Pelosinus baikalensis</name>
    <dbReference type="NCBI Taxonomy" id="2892015"/>
    <lineage>
        <taxon>Bacteria</taxon>
        <taxon>Bacillati</taxon>
        <taxon>Bacillota</taxon>
        <taxon>Negativicutes</taxon>
        <taxon>Selenomonadales</taxon>
        <taxon>Sporomusaceae</taxon>
        <taxon>Pelosinus</taxon>
    </lineage>
</organism>
<dbReference type="InterPro" id="IPR000277">
    <property type="entry name" value="Cys/Met-Metab_PyrdxlP-dep_enz"/>
</dbReference>
<dbReference type="InterPro" id="IPR015424">
    <property type="entry name" value="PyrdxlP-dep_Trfase"/>
</dbReference>
<reference evidence="4" key="1">
    <citation type="submission" date="2021-11" db="EMBL/GenBank/DDBJ databases">
        <title>Description of a new species Pelosinus isolated from the bottom sediments of Lake Baikal.</title>
        <authorList>
            <person name="Zakharyuk A."/>
        </authorList>
    </citation>
    <scope>NUCLEOTIDE SEQUENCE</scope>
    <source>
        <strain evidence="4">Bkl1</strain>
    </source>
</reference>
<sequence>MPEEQLTSGITEDLIRLSIGLEDIDDLLYYLDKALTVSQ</sequence>
<evidence type="ECO:0000256" key="3">
    <source>
        <dbReference type="RuleBase" id="RU362118"/>
    </source>
</evidence>
<dbReference type="Proteomes" id="UP001165492">
    <property type="component" value="Unassembled WGS sequence"/>
</dbReference>
<evidence type="ECO:0000256" key="1">
    <source>
        <dbReference type="ARBA" id="ARBA00001933"/>
    </source>
</evidence>
<dbReference type="Gene3D" id="3.90.1150.10">
    <property type="entry name" value="Aspartate Aminotransferase, domain 1"/>
    <property type="match status" value="1"/>
</dbReference>
<keyword evidence="4" id="KW-0808">Transferase</keyword>
<protein>
    <submittedName>
        <fullName evidence="4">PLP-dependent transferase</fullName>
    </submittedName>
</protein>
<dbReference type="EMBL" id="JAJHJB010000018">
    <property type="protein sequence ID" value="MCC5466426.1"/>
    <property type="molecule type" value="Genomic_DNA"/>
</dbReference>